<dbReference type="STRING" id="1792845.BC343_23330"/>
<evidence type="ECO:0000313" key="1">
    <source>
        <dbReference type="EMBL" id="OOQ60898.1"/>
    </source>
</evidence>
<comment type="caution">
    <text evidence="1">The sequence shown here is derived from an EMBL/GenBank/DDBJ whole genome shotgun (WGS) entry which is preliminary data.</text>
</comment>
<evidence type="ECO:0000313" key="2">
    <source>
        <dbReference type="Proteomes" id="UP000189739"/>
    </source>
</evidence>
<dbReference type="AlphaFoldDB" id="A0A1S9PJY3"/>
<accession>A0A1S9PJY3</accession>
<sequence>MAFFEKASPIVIARSDGQPGGRSDVAISDAWAQHQLPNMMACPMRLPRLAFRAMPSQKPRKDIICKDSEIEHPNSEIQMTFPPSKLSTFAPCYCIYHG</sequence>
<proteinExistence type="predicted"/>
<keyword evidence="2" id="KW-1185">Reference proteome</keyword>
<dbReference type="EMBL" id="MBTF01000004">
    <property type="protein sequence ID" value="OOQ60898.1"/>
    <property type="molecule type" value="Genomic_DNA"/>
</dbReference>
<name>A0A1S9PJY3_9SPHI</name>
<protein>
    <submittedName>
        <fullName evidence="1">Uncharacterized protein</fullName>
    </submittedName>
</protein>
<gene>
    <name evidence="1" type="ORF">BC343_23330</name>
</gene>
<organism evidence="1 2">
    <name type="scientific">Mucilaginibacter pedocola</name>
    <dbReference type="NCBI Taxonomy" id="1792845"/>
    <lineage>
        <taxon>Bacteria</taxon>
        <taxon>Pseudomonadati</taxon>
        <taxon>Bacteroidota</taxon>
        <taxon>Sphingobacteriia</taxon>
        <taxon>Sphingobacteriales</taxon>
        <taxon>Sphingobacteriaceae</taxon>
        <taxon>Mucilaginibacter</taxon>
    </lineage>
</organism>
<reference evidence="1 2" key="1">
    <citation type="submission" date="2016-07" db="EMBL/GenBank/DDBJ databases">
        <title>Genomic analysis of zinc-resistant bacterium Mucilaginibacter pedocola TBZ30.</title>
        <authorList>
            <person name="Huang J."/>
            <person name="Tang J."/>
        </authorList>
    </citation>
    <scope>NUCLEOTIDE SEQUENCE [LARGE SCALE GENOMIC DNA]</scope>
    <source>
        <strain evidence="1 2">TBZ30</strain>
    </source>
</reference>
<dbReference type="Proteomes" id="UP000189739">
    <property type="component" value="Unassembled WGS sequence"/>
</dbReference>